<keyword evidence="4" id="KW-0808">Transferase</keyword>
<dbReference type="InterPro" id="IPR002659">
    <property type="entry name" value="Glyco_trans_31"/>
</dbReference>
<comment type="subcellular location">
    <subcellularLocation>
        <location evidence="1 10">Golgi apparatus membrane</location>
        <topology evidence="1 10">Single-pass type II membrane protein</topology>
    </subcellularLocation>
</comment>
<dbReference type="Pfam" id="PF01762">
    <property type="entry name" value="Galactosyl_T"/>
    <property type="match status" value="1"/>
</dbReference>
<evidence type="ECO:0000313" key="12">
    <source>
        <dbReference type="RefSeq" id="XP_012937592.2"/>
    </source>
</evidence>
<keyword evidence="6 10" id="KW-0735">Signal-anchor</keyword>
<keyword evidence="8 10" id="KW-0333">Golgi apparatus</keyword>
<accession>A0ABM0ZZ99</accession>
<dbReference type="PANTHER" id="PTHR11214">
    <property type="entry name" value="BETA-1,3-N-ACETYLGLUCOSAMINYLTRANSFERASE"/>
    <property type="match status" value="1"/>
</dbReference>
<keyword evidence="9 10" id="KW-0472">Membrane</keyword>
<evidence type="ECO:0000256" key="7">
    <source>
        <dbReference type="ARBA" id="ARBA00022989"/>
    </source>
</evidence>
<proteinExistence type="inferred from homology"/>
<comment type="similarity">
    <text evidence="2 10">Belongs to the glycosyltransferase 31 family.</text>
</comment>
<evidence type="ECO:0000256" key="6">
    <source>
        <dbReference type="ARBA" id="ARBA00022968"/>
    </source>
</evidence>
<keyword evidence="3 10" id="KW-0328">Glycosyltransferase</keyword>
<dbReference type="Gene3D" id="3.90.550.50">
    <property type="match status" value="1"/>
</dbReference>
<name>A0ABM0ZZ99_APLCA</name>
<feature type="transmembrane region" description="Helical" evidence="10">
    <location>
        <begin position="31"/>
        <end position="50"/>
    </location>
</feature>
<evidence type="ECO:0000256" key="2">
    <source>
        <dbReference type="ARBA" id="ARBA00008661"/>
    </source>
</evidence>
<evidence type="ECO:0000256" key="1">
    <source>
        <dbReference type="ARBA" id="ARBA00004323"/>
    </source>
</evidence>
<dbReference type="RefSeq" id="XP_012937592.2">
    <property type="nucleotide sequence ID" value="XM_013082138.2"/>
</dbReference>
<evidence type="ECO:0000256" key="4">
    <source>
        <dbReference type="ARBA" id="ARBA00022679"/>
    </source>
</evidence>
<dbReference type="GeneID" id="101862181"/>
<evidence type="ECO:0000256" key="3">
    <source>
        <dbReference type="ARBA" id="ARBA00022676"/>
    </source>
</evidence>
<organism evidence="11 12">
    <name type="scientific">Aplysia californica</name>
    <name type="common">California sea hare</name>
    <dbReference type="NCBI Taxonomy" id="6500"/>
    <lineage>
        <taxon>Eukaryota</taxon>
        <taxon>Metazoa</taxon>
        <taxon>Spiralia</taxon>
        <taxon>Lophotrochozoa</taxon>
        <taxon>Mollusca</taxon>
        <taxon>Gastropoda</taxon>
        <taxon>Heterobranchia</taxon>
        <taxon>Euthyneura</taxon>
        <taxon>Tectipleura</taxon>
        <taxon>Aplysiida</taxon>
        <taxon>Aplysioidea</taxon>
        <taxon>Aplysiidae</taxon>
        <taxon>Aplysia</taxon>
    </lineage>
</organism>
<dbReference type="EC" id="2.4.1.-" evidence="10"/>
<evidence type="ECO:0000256" key="8">
    <source>
        <dbReference type="ARBA" id="ARBA00023034"/>
    </source>
</evidence>
<dbReference type="Proteomes" id="UP000694888">
    <property type="component" value="Unplaced"/>
</dbReference>
<protein>
    <recommendedName>
        <fullName evidence="10">Hexosyltransferase</fullName>
        <ecNumber evidence="10">2.4.1.-</ecNumber>
    </recommendedName>
</protein>
<evidence type="ECO:0000313" key="11">
    <source>
        <dbReference type="Proteomes" id="UP000694888"/>
    </source>
</evidence>
<evidence type="ECO:0000256" key="9">
    <source>
        <dbReference type="ARBA" id="ARBA00023136"/>
    </source>
</evidence>
<keyword evidence="7 10" id="KW-1133">Transmembrane helix</keyword>
<evidence type="ECO:0000256" key="10">
    <source>
        <dbReference type="RuleBase" id="RU363063"/>
    </source>
</evidence>
<evidence type="ECO:0000256" key="5">
    <source>
        <dbReference type="ARBA" id="ARBA00022692"/>
    </source>
</evidence>
<sequence length="400" mass="45263">MIVLKFLISSSVTLSEDGAMVKLRQCPRRKLIPFAVACGLTSVCLALGLLSTRQSFISILEEMPRFPHAQTNGTTFMESIKRLEDGHLFVSLPSEQYFHKASPVFSPSPYPLNPLDFRFLIPAASVCGAGKSTFLLLLILSKAEDFAMRNAIRSTWLDAGEKNRWPRVNISESVRHVFLVGNTPHDKRKDVYRTLLREAMVFEDIVMMDFVDSYRNLTTKVLMGFSWALKYCKQVDVVLKVDSDTIINVPLIIELVSYVLRQKKAKPFVLGLRHLHPFPMVVRRGKWAVTEQEYPLKYFPAYLYGHTYAVTGSALDGIVDRARHLPLIAPEDAFLTGIVPKSIGIERISAPSFTTTGEISDCRLVHGEKVAFTDLREPLLLYKVWKSFILNSCNKDVFLK</sequence>
<keyword evidence="5 10" id="KW-0812">Transmembrane</keyword>
<keyword evidence="11" id="KW-1185">Reference proteome</keyword>
<reference evidence="12" key="1">
    <citation type="submission" date="2025-08" db="UniProtKB">
        <authorList>
            <consortium name="RefSeq"/>
        </authorList>
    </citation>
    <scope>IDENTIFICATION</scope>
</reference>
<gene>
    <name evidence="12" type="primary">LOC101862181</name>
</gene>
<dbReference type="PANTHER" id="PTHR11214:SF3">
    <property type="entry name" value="BETA-1,3-GALACTOSYLTRANSFERASE 6"/>
    <property type="match status" value="1"/>
</dbReference>